<keyword evidence="2" id="KW-1185">Reference proteome</keyword>
<accession>A0A1D8EUF2</accession>
<organism evidence="1 2">
    <name type="scientific">Mycobacterium phage Stasia</name>
    <dbReference type="NCBI Taxonomy" id="1897548"/>
    <lineage>
        <taxon>Viruses</taxon>
        <taxon>Duplodnaviria</taxon>
        <taxon>Heunggongvirae</taxon>
        <taxon>Uroviricota</taxon>
        <taxon>Caudoviricetes</taxon>
        <taxon>Backyardiganvirus</taxon>
        <taxon>Backyardiganvirus stasia</taxon>
    </lineage>
</organism>
<dbReference type="KEGG" id="vg:64946223"/>
<protein>
    <submittedName>
        <fullName evidence="1">Uncharacterized protein</fullName>
    </submittedName>
</protein>
<dbReference type="Proteomes" id="UP000221167">
    <property type="component" value="Segment"/>
</dbReference>
<gene>
    <name evidence="1" type="primary">41</name>
    <name evidence="1" type="ORF">PBI_STASIA_41</name>
</gene>
<name>A0A1D8EUF2_9CAUD</name>
<sequence>MKWGGGEGDSAPIAPLRPPQTVVELTVSLPWTPFVASDGKPQKLQVKQVASGVEEMNESERNWAIRKLLENVNKQVLEALTEKGYLRGGS</sequence>
<reference evidence="1 2" key="1">
    <citation type="submission" date="2016-07" db="EMBL/GenBank/DDBJ databases">
        <authorList>
            <person name="Pillay S."/>
            <person name="Muniram S."/>
            <person name="Rampersadh K."/>
            <person name="Moraka N.O."/>
            <person name="Mfene A."/>
            <person name="Sigauque P.S."/>
            <person name="Komo N."/>
            <person name="Mazeka N.P."/>
            <person name="Garlena R.A."/>
            <person name="Russell D.A."/>
            <person name="Bowman C.A."/>
            <person name="Rubin E."/>
            <person name="Larsen M.H."/>
            <person name="Guerrero C.A."/>
            <person name="Jacobs-Sera D."/>
            <person name="Hatfull G.F."/>
        </authorList>
    </citation>
    <scope>NUCLEOTIDE SEQUENCE [LARGE SCALE GENOMIC DNA]</scope>
</reference>
<dbReference type="RefSeq" id="YP_010062428.1">
    <property type="nucleotide sequence ID" value="NC_054794.1"/>
</dbReference>
<dbReference type="GeneID" id="64946223"/>
<evidence type="ECO:0000313" key="2">
    <source>
        <dbReference type="Proteomes" id="UP000221167"/>
    </source>
</evidence>
<evidence type="ECO:0000313" key="1">
    <source>
        <dbReference type="EMBL" id="AOT24697.1"/>
    </source>
</evidence>
<proteinExistence type="predicted"/>
<dbReference type="EMBL" id="KX641260">
    <property type="protein sequence ID" value="AOT24697.1"/>
    <property type="molecule type" value="Genomic_DNA"/>
</dbReference>